<feature type="domain" description="PAS" evidence="6">
    <location>
        <begin position="116"/>
        <end position="152"/>
    </location>
</feature>
<dbReference type="PANTHER" id="PTHR30231">
    <property type="entry name" value="DNA POLYMERASE III SUBUNIT EPSILON"/>
    <property type="match status" value="1"/>
</dbReference>
<dbReference type="Proteomes" id="UP000326202">
    <property type="component" value="Chromosome"/>
</dbReference>
<dbReference type="InterPro" id="IPR006054">
    <property type="entry name" value="DnaQ"/>
</dbReference>
<evidence type="ECO:0000313" key="7">
    <source>
        <dbReference type="EMBL" id="QEX15808.1"/>
    </source>
</evidence>
<reference evidence="7 8" key="1">
    <citation type="submission" date="2019-08" db="EMBL/GenBank/DDBJ databases">
        <title>Hyperibacter terrae gen. nov., sp. nov. and Hyperibacter viscosus sp. nov., two new members in the family Rhodospirillaceae isolated from the rhizosphere of Hypericum perforatum.</title>
        <authorList>
            <person name="Noviana Z."/>
        </authorList>
    </citation>
    <scope>NUCLEOTIDE SEQUENCE [LARGE SCALE GENOMIC DNA]</scope>
    <source>
        <strain evidence="7 8">R5913</strain>
    </source>
</reference>
<organism evidence="7 8">
    <name type="scientific">Hypericibacter terrae</name>
    <dbReference type="NCBI Taxonomy" id="2602015"/>
    <lineage>
        <taxon>Bacteria</taxon>
        <taxon>Pseudomonadati</taxon>
        <taxon>Pseudomonadota</taxon>
        <taxon>Alphaproteobacteria</taxon>
        <taxon>Rhodospirillales</taxon>
        <taxon>Dongiaceae</taxon>
        <taxon>Hypericibacter</taxon>
    </lineage>
</organism>
<evidence type="ECO:0000313" key="8">
    <source>
        <dbReference type="Proteomes" id="UP000326202"/>
    </source>
</evidence>
<evidence type="ECO:0000259" key="6">
    <source>
        <dbReference type="PROSITE" id="PS50112"/>
    </source>
</evidence>
<dbReference type="OrthoDB" id="9804290at2"/>
<feature type="transmembrane region" description="Helical" evidence="5">
    <location>
        <begin position="35"/>
        <end position="57"/>
    </location>
</feature>
<dbReference type="GO" id="GO:0008408">
    <property type="term" value="F:3'-5' exonuclease activity"/>
    <property type="evidence" value="ECO:0007669"/>
    <property type="project" value="TreeGrafter"/>
</dbReference>
<dbReference type="NCBIfam" id="TIGR00573">
    <property type="entry name" value="dnaq"/>
    <property type="match status" value="1"/>
</dbReference>
<dbReference type="CDD" id="cd00130">
    <property type="entry name" value="PAS"/>
    <property type="match status" value="1"/>
</dbReference>
<dbReference type="Gene3D" id="3.30.450.20">
    <property type="entry name" value="PAS domain"/>
    <property type="match status" value="1"/>
</dbReference>
<evidence type="ECO:0000256" key="2">
    <source>
        <dbReference type="ARBA" id="ARBA00025483"/>
    </source>
</evidence>
<proteinExistence type="predicted"/>
<dbReference type="GO" id="GO:0003887">
    <property type="term" value="F:DNA-directed DNA polymerase activity"/>
    <property type="evidence" value="ECO:0007669"/>
    <property type="project" value="UniProtKB-EC"/>
</dbReference>
<evidence type="ECO:0000256" key="4">
    <source>
        <dbReference type="ARBA" id="ARBA00049244"/>
    </source>
</evidence>
<comment type="function">
    <text evidence="2">DNA polymerase III is a complex, multichain enzyme responsible for most of the replicative synthesis in bacteria. The epsilon subunit contain the editing function and is a proofreading 3'-5' exonuclease.</text>
</comment>
<dbReference type="AlphaFoldDB" id="A0A5J6MED4"/>
<keyword evidence="5" id="KW-0812">Transmembrane</keyword>
<dbReference type="InterPro" id="IPR000014">
    <property type="entry name" value="PAS"/>
</dbReference>
<dbReference type="CDD" id="cd06127">
    <property type="entry name" value="DEDDh"/>
    <property type="match status" value="1"/>
</dbReference>
<evidence type="ECO:0000256" key="5">
    <source>
        <dbReference type="SAM" id="Phobius"/>
    </source>
</evidence>
<dbReference type="InterPro" id="IPR036397">
    <property type="entry name" value="RNaseH_sf"/>
</dbReference>
<keyword evidence="5" id="KW-1133">Transmembrane helix</keyword>
<dbReference type="Gene3D" id="3.30.420.10">
    <property type="entry name" value="Ribonuclease H-like superfamily/Ribonuclease H"/>
    <property type="match status" value="1"/>
</dbReference>
<dbReference type="InterPro" id="IPR013520">
    <property type="entry name" value="Ribonucl_H"/>
</dbReference>
<dbReference type="SMART" id="SM00091">
    <property type="entry name" value="PAS"/>
    <property type="match status" value="1"/>
</dbReference>
<name>A0A5J6MED4_9PROT</name>
<dbReference type="InterPro" id="IPR012337">
    <property type="entry name" value="RNaseH-like_sf"/>
</dbReference>
<keyword evidence="8" id="KW-1185">Reference proteome</keyword>
<sequence>MIDRKGRLGLFLAAAGLGLLLVVLAALRSGPASWGGGTGVLLAAGVLLGLGGLGMAWRQIAAHFTHLERLRATVLLLGDQGVPMPPPRKGRPGALDRLELAIAELGGHEIARRESRDRRLGAVLGALDQAILVVTPQGQISLVNAAAKSLFGERVAPGLSVFELFERRSFARTLDEAASAAAPLEVELPSVGGTPIAATVTDLGEEMGALLRFAPGQAAFRRHLEHDLALHDRPPAGRSVHHEMVLTELPILVFDTETTGLDVSKDRIVSAGGVRMQGLRVYPTHVFDLLCDPGMPIPPRSTAIHGITDAMVAGAPSFADIADRLAAACRDMVVVGHNIGFDMAMIDREMKLAGREWVRPVTLDTLNLYAALRPRATKLDLETIAADLGVEVRGRHTALGDALMTAEIFRRLVPMLTGAGIVTLSAAIGFALRPKEVVRRQRAAGW</sequence>
<dbReference type="SUPFAM" id="SSF53098">
    <property type="entry name" value="Ribonuclease H-like"/>
    <property type="match status" value="1"/>
</dbReference>
<accession>A0A5J6MED4</accession>
<dbReference type="PROSITE" id="PS50112">
    <property type="entry name" value="PAS"/>
    <property type="match status" value="1"/>
</dbReference>
<dbReference type="KEGG" id="htq:FRZ44_10950"/>
<keyword evidence="5" id="KW-0472">Membrane</keyword>
<comment type="subunit">
    <text evidence="3">DNA polymerase III contains a core (composed of alpha, epsilon and theta chains) that associates with a tau subunit. This core dimerizes to form the POLIII' complex. PolIII' associates with the gamma complex (composed of gamma, delta, delta', psi and chi chains) and with the beta chain to form the complete DNA polymerase III complex.</text>
</comment>
<protein>
    <recommendedName>
        <fullName evidence="1">DNA-directed DNA polymerase</fullName>
        <ecNumber evidence="1">2.7.7.7</ecNumber>
    </recommendedName>
</protein>
<dbReference type="GO" id="GO:0003677">
    <property type="term" value="F:DNA binding"/>
    <property type="evidence" value="ECO:0007669"/>
    <property type="project" value="InterPro"/>
</dbReference>
<dbReference type="GO" id="GO:0005829">
    <property type="term" value="C:cytosol"/>
    <property type="evidence" value="ECO:0007669"/>
    <property type="project" value="TreeGrafter"/>
</dbReference>
<dbReference type="FunFam" id="3.30.420.10:FF:000045">
    <property type="entry name" value="3'-5' exonuclease DinG"/>
    <property type="match status" value="1"/>
</dbReference>
<feature type="transmembrane region" description="Helical" evidence="5">
    <location>
        <begin position="412"/>
        <end position="432"/>
    </location>
</feature>
<gene>
    <name evidence="7" type="ORF">FRZ44_10950</name>
</gene>
<dbReference type="SMART" id="SM00479">
    <property type="entry name" value="EXOIII"/>
    <property type="match status" value="1"/>
</dbReference>
<evidence type="ECO:0000256" key="1">
    <source>
        <dbReference type="ARBA" id="ARBA00012417"/>
    </source>
</evidence>
<dbReference type="EC" id="2.7.7.7" evidence="1"/>
<dbReference type="PANTHER" id="PTHR30231:SF41">
    <property type="entry name" value="DNA POLYMERASE III SUBUNIT EPSILON"/>
    <property type="match status" value="1"/>
</dbReference>
<dbReference type="GO" id="GO:0045004">
    <property type="term" value="P:DNA replication proofreading"/>
    <property type="evidence" value="ECO:0007669"/>
    <property type="project" value="TreeGrafter"/>
</dbReference>
<dbReference type="RefSeq" id="WP_151176229.1">
    <property type="nucleotide sequence ID" value="NZ_CP042906.1"/>
</dbReference>
<comment type="catalytic activity">
    <reaction evidence="4">
        <text>DNA(n) + a 2'-deoxyribonucleoside 5'-triphosphate = DNA(n+1) + diphosphate</text>
        <dbReference type="Rhea" id="RHEA:22508"/>
        <dbReference type="Rhea" id="RHEA-COMP:17339"/>
        <dbReference type="Rhea" id="RHEA-COMP:17340"/>
        <dbReference type="ChEBI" id="CHEBI:33019"/>
        <dbReference type="ChEBI" id="CHEBI:61560"/>
        <dbReference type="ChEBI" id="CHEBI:173112"/>
        <dbReference type="EC" id="2.7.7.7"/>
    </reaction>
</comment>
<dbReference type="Pfam" id="PF00929">
    <property type="entry name" value="RNase_T"/>
    <property type="match status" value="1"/>
</dbReference>
<dbReference type="EMBL" id="CP042906">
    <property type="protein sequence ID" value="QEX15808.1"/>
    <property type="molecule type" value="Genomic_DNA"/>
</dbReference>
<evidence type="ECO:0000256" key="3">
    <source>
        <dbReference type="ARBA" id="ARBA00026073"/>
    </source>
</evidence>